<dbReference type="GO" id="GO:0004185">
    <property type="term" value="F:serine-type carboxypeptidase activity"/>
    <property type="evidence" value="ECO:0007669"/>
    <property type="project" value="UniProtKB-UniRule"/>
</dbReference>
<gene>
    <name evidence="7" type="ORF">QBC47DRAFT_372086</name>
</gene>
<dbReference type="AlphaFoldDB" id="A0AAJ0BLP0"/>
<dbReference type="PROSITE" id="PS00560">
    <property type="entry name" value="CARBOXYPEPT_SER_HIS"/>
    <property type="match status" value="1"/>
</dbReference>
<evidence type="ECO:0000256" key="4">
    <source>
        <dbReference type="ARBA" id="ARBA00022801"/>
    </source>
</evidence>
<keyword evidence="5" id="KW-0325">Glycoprotein</keyword>
<feature type="signal peptide" evidence="6">
    <location>
        <begin position="1"/>
        <end position="28"/>
    </location>
</feature>
<evidence type="ECO:0000256" key="3">
    <source>
        <dbReference type="ARBA" id="ARBA00022670"/>
    </source>
</evidence>
<evidence type="ECO:0000256" key="2">
    <source>
        <dbReference type="ARBA" id="ARBA00022645"/>
    </source>
</evidence>
<evidence type="ECO:0000256" key="1">
    <source>
        <dbReference type="ARBA" id="ARBA00009431"/>
    </source>
</evidence>
<dbReference type="PANTHER" id="PTHR11802">
    <property type="entry name" value="SERINE PROTEASE FAMILY S10 SERINE CARBOXYPEPTIDASE"/>
    <property type="match status" value="1"/>
</dbReference>
<comment type="similarity">
    <text evidence="1 6">Belongs to the peptidase S10 family.</text>
</comment>
<evidence type="ECO:0000313" key="8">
    <source>
        <dbReference type="Proteomes" id="UP001239445"/>
    </source>
</evidence>
<name>A0AAJ0BLP0_9PEZI</name>
<keyword evidence="4 6" id="KW-0378">Hydrolase</keyword>
<reference evidence="7" key="1">
    <citation type="submission" date="2023-06" db="EMBL/GenBank/DDBJ databases">
        <title>Genome-scale phylogeny and comparative genomics of the fungal order Sordariales.</title>
        <authorList>
            <consortium name="Lawrence Berkeley National Laboratory"/>
            <person name="Hensen N."/>
            <person name="Bonometti L."/>
            <person name="Westerberg I."/>
            <person name="Brannstrom I.O."/>
            <person name="Guillou S."/>
            <person name="Cros-Aarteil S."/>
            <person name="Calhoun S."/>
            <person name="Haridas S."/>
            <person name="Kuo A."/>
            <person name="Mondo S."/>
            <person name="Pangilinan J."/>
            <person name="Riley R."/>
            <person name="Labutti K."/>
            <person name="Andreopoulos B."/>
            <person name="Lipzen A."/>
            <person name="Chen C."/>
            <person name="Yanf M."/>
            <person name="Daum C."/>
            <person name="Ng V."/>
            <person name="Clum A."/>
            <person name="Steindorff A."/>
            <person name="Ohm R."/>
            <person name="Martin F."/>
            <person name="Silar P."/>
            <person name="Natvig D."/>
            <person name="Lalanne C."/>
            <person name="Gautier V."/>
            <person name="Ament-Velasquez S.L."/>
            <person name="Kruys A."/>
            <person name="Hutchinson M.I."/>
            <person name="Powell A.J."/>
            <person name="Barry K."/>
            <person name="Miller A.N."/>
            <person name="Grigoriev I.V."/>
            <person name="Debuchy R."/>
            <person name="Gladieux P."/>
            <person name="Thoren M.H."/>
            <person name="Johannesson H."/>
        </authorList>
    </citation>
    <scope>NUCLEOTIDE SEQUENCE</scope>
    <source>
        <strain evidence="7">PSN4</strain>
    </source>
</reference>
<keyword evidence="6" id="KW-0732">Signal</keyword>
<sequence length="671" mass="72057">MSKKSTGGLGMLLLAAVLSALFLEQCLAQFAPHQATDLTTITSPVDPDIKISYKTPKGVCTTAFSTQKQYTGWVTVPGPFPTNLFFWFVAAREPTSALTIWLNGGPGSSSLFGFFAETGPCEVVEKGADRLETAAREWGWDRASNMLFIDQPNQVGFSYDVPTNGSTDYVTGDMNTPPRMLPANRPPSAFMNGTFASLDPNNTANTTRNAGMAIWHMMQGFLSAFPEYNPPRDRPLGVNLFAESYGGKYGPVFAEMWEEQNTKYRPRRPLNVTIDINLAALGIVNGCVDDLIQDPYYPTMAVNNTYGLQLMSPVRAKLANATFYQPGGCQDLVMQCRNASAALDAGNGTNTRSIDDLCRQATDACNKLIEPYLEAGRSVYDIAHRLPDSYPSSLYIEYLNSRAVQESIGSLVNYTDTNAAVYTAFISTGDFVRDAMVPKLASLLSRGIRIGLVYGDRDYICNWLGGEAVSLAVASAAGAPYSRAFPAAGYAPIIVNDSYIGGVTRQFGNLSFSRIYQAGHFVPAYQPETAFQVFARIITGTSVSTGEAIDLAAYNTSGPANATSSLSLPPSPTATCYVRAMAGTCPSDAVQSLLKGEGVIINGVWYPASSAWPGATATKDPSGASSSPTTSPTLTGLFTATATPKNIGSRHKVPDWCIPVGLFCVWSMYLA</sequence>
<dbReference type="Pfam" id="PF00450">
    <property type="entry name" value="Peptidase_S10"/>
    <property type="match status" value="1"/>
</dbReference>
<dbReference type="InterPro" id="IPR033124">
    <property type="entry name" value="Ser_caboxypep_his_AS"/>
</dbReference>
<keyword evidence="8" id="KW-1185">Reference proteome</keyword>
<dbReference type="PRINTS" id="PR00724">
    <property type="entry name" value="CRBOXYPTASEC"/>
</dbReference>
<dbReference type="Proteomes" id="UP001239445">
    <property type="component" value="Unassembled WGS sequence"/>
</dbReference>
<keyword evidence="2 6" id="KW-0121">Carboxypeptidase</keyword>
<dbReference type="PANTHER" id="PTHR11802:SF404">
    <property type="entry name" value="CARBOXYPEPTIDASE"/>
    <property type="match status" value="1"/>
</dbReference>
<protein>
    <recommendedName>
        <fullName evidence="6">Carboxypeptidase</fullName>
        <ecNumber evidence="6">3.4.16.-</ecNumber>
    </recommendedName>
</protein>
<organism evidence="7 8">
    <name type="scientific">Echria macrotheca</name>
    <dbReference type="NCBI Taxonomy" id="438768"/>
    <lineage>
        <taxon>Eukaryota</taxon>
        <taxon>Fungi</taxon>
        <taxon>Dikarya</taxon>
        <taxon>Ascomycota</taxon>
        <taxon>Pezizomycotina</taxon>
        <taxon>Sordariomycetes</taxon>
        <taxon>Sordariomycetidae</taxon>
        <taxon>Sordariales</taxon>
        <taxon>Schizotheciaceae</taxon>
        <taxon>Echria</taxon>
    </lineage>
</organism>
<evidence type="ECO:0000256" key="6">
    <source>
        <dbReference type="RuleBase" id="RU361156"/>
    </source>
</evidence>
<feature type="chain" id="PRO_5042316693" description="Carboxypeptidase" evidence="6">
    <location>
        <begin position="29"/>
        <end position="671"/>
    </location>
</feature>
<accession>A0AAJ0BLP0</accession>
<dbReference type="InterPro" id="IPR029058">
    <property type="entry name" value="AB_hydrolase_fold"/>
</dbReference>
<dbReference type="GO" id="GO:0006508">
    <property type="term" value="P:proteolysis"/>
    <property type="evidence" value="ECO:0007669"/>
    <property type="project" value="UniProtKB-KW"/>
</dbReference>
<proteinExistence type="inferred from homology"/>
<dbReference type="GO" id="GO:0000324">
    <property type="term" value="C:fungal-type vacuole"/>
    <property type="evidence" value="ECO:0007669"/>
    <property type="project" value="TreeGrafter"/>
</dbReference>
<dbReference type="Gene3D" id="3.40.50.1820">
    <property type="entry name" value="alpha/beta hydrolase"/>
    <property type="match status" value="1"/>
</dbReference>
<evidence type="ECO:0000313" key="7">
    <source>
        <dbReference type="EMBL" id="KAK1759483.1"/>
    </source>
</evidence>
<dbReference type="EMBL" id="MU839828">
    <property type="protein sequence ID" value="KAK1759483.1"/>
    <property type="molecule type" value="Genomic_DNA"/>
</dbReference>
<evidence type="ECO:0000256" key="5">
    <source>
        <dbReference type="ARBA" id="ARBA00023180"/>
    </source>
</evidence>
<dbReference type="EC" id="3.4.16.-" evidence="6"/>
<dbReference type="InterPro" id="IPR018202">
    <property type="entry name" value="Ser_caboxypep_ser_AS"/>
</dbReference>
<keyword evidence="3 6" id="KW-0645">Protease</keyword>
<dbReference type="InterPro" id="IPR001563">
    <property type="entry name" value="Peptidase_S10"/>
</dbReference>
<comment type="caution">
    <text evidence="7">The sequence shown here is derived from an EMBL/GenBank/DDBJ whole genome shotgun (WGS) entry which is preliminary data.</text>
</comment>
<dbReference type="SUPFAM" id="SSF53474">
    <property type="entry name" value="alpha/beta-Hydrolases"/>
    <property type="match status" value="1"/>
</dbReference>
<dbReference type="PROSITE" id="PS00131">
    <property type="entry name" value="CARBOXYPEPT_SER_SER"/>
    <property type="match status" value="1"/>
</dbReference>